<feature type="compositionally biased region" description="Low complexity" evidence="1">
    <location>
        <begin position="1417"/>
        <end position="1439"/>
    </location>
</feature>
<feature type="compositionally biased region" description="Polar residues" evidence="1">
    <location>
        <begin position="1278"/>
        <end position="1381"/>
    </location>
</feature>
<feature type="compositionally biased region" description="Basic residues" evidence="1">
    <location>
        <begin position="245"/>
        <end position="262"/>
    </location>
</feature>
<feature type="compositionally biased region" description="Low complexity" evidence="1">
    <location>
        <begin position="1488"/>
        <end position="1500"/>
    </location>
</feature>
<reference evidence="4" key="1">
    <citation type="submission" date="2020-01" db="EMBL/GenBank/DDBJ databases">
        <title>Draft genome sequence of the Termite Coptotermes fromosanus.</title>
        <authorList>
            <person name="Itakura S."/>
            <person name="Yosikawa Y."/>
            <person name="Umezawa K."/>
        </authorList>
    </citation>
    <scope>NUCLEOTIDE SEQUENCE [LARGE SCALE GENOMIC DNA]</scope>
</reference>
<feature type="compositionally biased region" description="Basic residues" evidence="1">
    <location>
        <begin position="330"/>
        <end position="342"/>
    </location>
</feature>
<comment type="caution">
    <text evidence="3">The sequence shown here is derived from an EMBL/GenBank/DDBJ whole genome shotgun (WGS) entry which is preliminary data.</text>
</comment>
<evidence type="ECO:0000256" key="2">
    <source>
        <dbReference type="SAM" id="Phobius"/>
    </source>
</evidence>
<protein>
    <submittedName>
        <fullName evidence="3">Uncharacterized protein</fullName>
    </submittedName>
</protein>
<dbReference type="OrthoDB" id="6782661at2759"/>
<feature type="compositionally biased region" description="Acidic residues" evidence="1">
    <location>
        <begin position="439"/>
        <end position="451"/>
    </location>
</feature>
<feature type="region of interest" description="Disordered" evidence="1">
    <location>
        <begin position="378"/>
        <end position="461"/>
    </location>
</feature>
<feature type="region of interest" description="Disordered" evidence="1">
    <location>
        <begin position="1241"/>
        <end position="1500"/>
    </location>
</feature>
<feature type="compositionally biased region" description="Basic and acidic residues" evidence="1">
    <location>
        <begin position="816"/>
        <end position="827"/>
    </location>
</feature>
<feature type="compositionally biased region" description="Basic and acidic residues" evidence="1">
    <location>
        <begin position="645"/>
        <end position="659"/>
    </location>
</feature>
<evidence type="ECO:0000256" key="1">
    <source>
        <dbReference type="SAM" id="MobiDB-lite"/>
    </source>
</evidence>
<dbReference type="PANTHER" id="PTHR24216:SF65">
    <property type="entry name" value="PAXILLIN-LIKE PROTEIN 1"/>
    <property type="match status" value="1"/>
</dbReference>
<feature type="compositionally biased region" description="Polar residues" evidence="1">
    <location>
        <begin position="1388"/>
        <end position="1416"/>
    </location>
</feature>
<feature type="compositionally biased region" description="Polar residues" evidence="1">
    <location>
        <begin position="385"/>
        <end position="394"/>
    </location>
</feature>
<feature type="compositionally biased region" description="Basic residues" evidence="1">
    <location>
        <begin position="1571"/>
        <end position="1580"/>
    </location>
</feature>
<feature type="region of interest" description="Disordered" evidence="1">
    <location>
        <begin position="1561"/>
        <end position="1618"/>
    </location>
</feature>
<feature type="compositionally biased region" description="Low complexity" evidence="1">
    <location>
        <begin position="1249"/>
        <end position="1276"/>
    </location>
</feature>
<dbReference type="InParanoid" id="A0A6L2PLI2"/>
<dbReference type="Proteomes" id="UP000502823">
    <property type="component" value="Unassembled WGS sequence"/>
</dbReference>
<name>A0A6L2PLI2_COPFO</name>
<organism evidence="3 4">
    <name type="scientific">Coptotermes formosanus</name>
    <name type="common">Formosan subterranean termite</name>
    <dbReference type="NCBI Taxonomy" id="36987"/>
    <lineage>
        <taxon>Eukaryota</taxon>
        <taxon>Metazoa</taxon>
        <taxon>Ecdysozoa</taxon>
        <taxon>Arthropoda</taxon>
        <taxon>Hexapoda</taxon>
        <taxon>Insecta</taxon>
        <taxon>Pterygota</taxon>
        <taxon>Neoptera</taxon>
        <taxon>Polyneoptera</taxon>
        <taxon>Dictyoptera</taxon>
        <taxon>Blattodea</taxon>
        <taxon>Blattoidea</taxon>
        <taxon>Termitoidae</taxon>
        <taxon>Rhinotermitidae</taxon>
        <taxon>Coptotermes</taxon>
    </lineage>
</organism>
<accession>A0A6L2PLI2</accession>
<keyword evidence="2" id="KW-1133">Transmembrane helix</keyword>
<evidence type="ECO:0000313" key="3">
    <source>
        <dbReference type="EMBL" id="GFG33204.1"/>
    </source>
</evidence>
<feature type="compositionally biased region" description="Polar residues" evidence="1">
    <location>
        <begin position="1440"/>
        <end position="1466"/>
    </location>
</feature>
<feature type="compositionally biased region" description="Basic and acidic residues" evidence="1">
    <location>
        <begin position="220"/>
        <end position="241"/>
    </location>
</feature>
<feature type="region of interest" description="Disordered" evidence="1">
    <location>
        <begin position="925"/>
        <end position="1001"/>
    </location>
</feature>
<feature type="region of interest" description="Disordered" evidence="1">
    <location>
        <begin position="191"/>
        <end position="359"/>
    </location>
</feature>
<feature type="region of interest" description="Disordered" evidence="1">
    <location>
        <begin position="141"/>
        <end position="162"/>
    </location>
</feature>
<feature type="compositionally biased region" description="Basic and acidic residues" evidence="1">
    <location>
        <begin position="270"/>
        <end position="315"/>
    </location>
</feature>
<feature type="transmembrane region" description="Helical" evidence="2">
    <location>
        <begin position="1657"/>
        <end position="1676"/>
    </location>
</feature>
<keyword evidence="2" id="KW-0812">Transmembrane</keyword>
<feature type="compositionally biased region" description="Polar residues" evidence="1">
    <location>
        <begin position="482"/>
        <end position="494"/>
    </location>
</feature>
<feature type="compositionally biased region" description="Polar residues" evidence="1">
    <location>
        <begin position="194"/>
        <end position="214"/>
    </location>
</feature>
<keyword evidence="4" id="KW-1185">Reference proteome</keyword>
<feature type="region of interest" description="Disordered" evidence="1">
    <location>
        <begin position="478"/>
        <end position="513"/>
    </location>
</feature>
<feature type="region of interest" description="Disordered" evidence="1">
    <location>
        <begin position="54"/>
        <end position="94"/>
    </location>
</feature>
<keyword evidence="2" id="KW-0472">Membrane</keyword>
<sequence length="1696" mass="189366">MQNPRGRSEERRPPSKSRSEQPRRAVSHDSSVSSGSREVRCGCQFFQSDSLLPERVNPVGRPVSRNSSTMASSLPQVGDHEYEPVGAPPPKVQESHITDEMDLGVDDEFDAIKLATKSETSSTSSRERRFLRIPLDDELVVLPGDGEDEDEAMATNSMEGENGEAKVAAVTEEAEEKLSAQEFQSQLEERYFSATPTTTESRTDCDVNTSQLDSSGLEDIPLKREARKKNQEDATTEKQSEPHGFQHRLRSQAGKIRTKLRTISKPSIKLPERPKFHLPERPKFNLPERPKFHLPERPKFNLPERPKFSMPERPKFNLPQMPSFSLSKERKTRSHHTSSTRRPLRERSQMSSASTASSTKKNIFDFDFKSYPRIFDRKSRRADYATSSPKTSRGQTPPPPQLPTKTKGRWLQRFTDLKYSNEPHLTPAGEAQSRGRDDLEGEEFGDVDIVEGAEGSESTTAFRDKDYGYAVTMDITQRPADTAQQIRASSSSVPESDREARSSGSSSLRHRAGVLEEIDSDEFFLRQKGLSQEDVDVGRYLTSEIREAFRAPVSALSQMDNFEYYDDEEDIENLGQQYRSTPERGPTRPARTRSLGTRKGSSKNKEPSPAEEEASSQFFNTFPPVRPKRSRQLHQQQAESMEEQDASKEKEGEVYKQEMEAEEIEEPIIHSRKDIPSLTVTDEDDKFLQHSTEELDEDLAPPPEDQWQTEEDAVLEIQPPKPPKRMRRSRKEPIPDTLCNGNYTKEDWLENVESDFILTEGVIVMRMEPDYIIPAAPPEDFDLPPEPPRRGRRKSSHATSLVDEDRTSRGASSLPSEREHIADDLPRDLSLPEIPGYAAVEKPFSKPRRSKAQRPSAPGRRKRSNGQPRTYPHFYSLPHRHPPTRPLRNYSTLGPSRPPRKHKTLALEDVERKSEPYIEIEDDIMESLSHGSTRDLQSGDIIERMKGRPLPPPPRPPRKGRESREMQGEVTEGQVQMYKDEKDKEETEDAEEPFDVNTVETPGAFSDKIFHAHPAVTSYDDENLEEVLATETMELSTSELGRDEKEPPLILQEAKIRETSPMSLEIPVEEVSVATQTDPLPDDIFVVTGDEEELIRNENAHTGTTGWVPLQQKTSEFGQQTIPESPPPPTVIEKPIPYYVMPDPDTEIELKAQKLQVSELDVERLNVGELQAQKIVVSDIDGMSLQVAELTSKSGNLVVSGLELPPGFLQDLYDSLPTPISLQHPLQTPVQTTAPSILRSSTLQPYSDTPATQLPATTLPSQTPTSQTSLSQAPSAHTPLTQAQSERTTMSQAPSTQTPLCQAPSVQTPMTQAPPEQTRLTQAPSAQTPLSQAPLTQTPLSQAPSAQTPLTQALPEQTQLTQAPSAQTSLSQAPSAQTPLTQAPPEQIQLTQAPSAQTPLSQAPSAQTPMTPAPSEQTPLTQVPSSPTQPSQGTPAPTTLSTIPSESVQLPQSSPESTACCQTLLETSQSPASTPPSQAPSIPGTPEVTPISVPQPQSQQIPKIPIQQTIPLQSIINPNLVTNFDGLHSYIPDYIPPQVPVSVRIPSRTRSHIQRELESEEEIISLTHTPSSRRRRHHLSKPVSRYSSDEEEEEEYSSYRPPSRHHHSSSRGPEPSIGELSRQLVHACQGVTMRALHQLVQYVAPQVREGEDKRRDLQIALCILLLLVAGLILMGFGSGKTYHHHHWDYHFPPPHP</sequence>
<feature type="compositionally biased region" description="Polar residues" evidence="1">
    <location>
        <begin position="64"/>
        <end position="75"/>
    </location>
</feature>
<proteinExistence type="predicted"/>
<gene>
    <name evidence="3" type="ORF">Cfor_02510</name>
</gene>
<dbReference type="PANTHER" id="PTHR24216">
    <property type="entry name" value="PAXILLIN-RELATED"/>
    <property type="match status" value="1"/>
</dbReference>
<evidence type="ECO:0000313" key="4">
    <source>
        <dbReference type="Proteomes" id="UP000502823"/>
    </source>
</evidence>
<feature type="region of interest" description="Disordered" evidence="1">
    <location>
        <begin position="1"/>
        <end position="39"/>
    </location>
</feature>
<feature type="region of interest" description="Disordered" evidence="1">
    <location>
        <begin position="776"/>
        <end position="910"/>
    </location>
</feature>
<dbReference type="EMBL" id="BLKM01000416">
    <property type="protein sequence ID" value="GFG33204.1"/>
    <property type="molecule type" value="Genomic_DNA"/>
</dbReference>
<feature type="region of interest" description="Disordered" evidence="1">
    <location>
        <begin position="694"/>
        <end position="738"/>
    </location>
</feature>
<feature type="compositionally biased region" description="Basic and acidic residues" evidence="1">
    <location>
        <begin position="1"/>
        <end position="27"/>
    </location>
</feature>
<feature type="region of interest" description="Disordered" evidence="1">
    <location>
        <begin position="567"/>
        <end position="670"/>
    </location>
</feature>